<dbReference type="Proteomes" id="UP000233769">
    <property type="component" value="Chromosome tk0001"/>
</dbReference>
<sequence length="70" mass="7610">MLFGAGEHMAGDPRSSPWAEGQPFPHFPAIPFGSALPHPPFGRDRMAVRDTPSPAFVLQDRSRAQPAADR</sequence>
<gene>
    <name evidence="2" type="ORF">TK0001_0861</name>
</gene>
<accession>A0A2N9AJH6</accession>
<evidence type="ECO:0000313" key="3">
    <source>
        <dbReference type="Proteomes" id="UP000233769"/>
    </source>
</evidence>
<dbReference type="AlphaFoldDB" id="A0A2N9AJH6"/>
<organism evidence="2 3">
    <name type="scientific">Methylorubrum extorquens</name>
    <name type="common">Methylobacterium dichloromethanicum</name>
    <name type="synonym">Methylobacterium extorquens</name>
    <dbReference type="NCBI Taxonomy" id="408"/>
    <lineage>
        <taxon>Bacteria</taxon>
        <taxon>Pseudomonadati</taxon>
        <taxon>Pseudomonadota</taxon>
        <taxon>Alphaproteobacteria</taxon>
        <taxon>Hyphomicrobiales</taxon>
        <taxon>Methylobacteriaceae</taxon>
        <taxon>Methylorubrum</taxon>
    </lineage>
</organism>
<evidence type="ECO:0000313" key="2">
    <source>
        <dbReference type="EMBL" id="SOR27463.1"/>
    </source>
</evidence>
<name>A0A2N9AJH6_METEX</name>
<proteinExistence type="predicted"/>
<dbReference type="EMBL" id="LT962688">
    <property type="protein sequence ID" value="SOR27463.1"/>
    <property type="molecule type" value="Genomic_DNA"/>
</dbReference>
<evidence type="ECO:0000256" key="1">
    <source>
        <dbReference type="SAM" id="MobiDB-lite"/>
    </source>
</evidence>
<protein>
    <submittedName>
        <fullName evidence="2">Uncharacterized protein</fullName>
    </submittedName>
</protein>
<reference evidence="3" key="1">
    <citation type="submission" date="2017-10" db="EMBL/GenBank/DDBJ databases">
        <authorList>
            <person name="Regsiter A."/>
            <person name="William W."/>
        </authorList>
    </citation>
    <scope>NUCLEOTIDE SEQUENCE [LARGE SCALE GENOMIC DNA]</scope>
</reference>
<feature type="region of interest" description="Disordered" evidence="1">
    <location>
        <begin position="1"/>
        <end position="48"/>
    </location>
</feature>